<dbReference type="EMBL" id="FUYE01000014">
    <property type="protein sequence ID" value="SKB02767.1"/>
    <property type="molecule type" value="Genomic_DNA"/>
</dbReference>
<accession>A0A1T4YLR0</accession>
<dbReference type="Proteomes" id="UP000190774">
    <property type="component" value="Unassembled WGS sequence"/>
</dbReference>
<dbReference type="AlphaFoldDB" id="A0A1T4YLR0"/>
<evidence type="ECO:0000313" key="3">
    <source>
        <dbReference type="Proteomes" id="UP000190774"/>
    </source>
</evidence>
<dbReference type="InterPro" id="IPR054186">
    <property type="entry name" value="DUF6891"/>
</dbReference>
<name>A0A1T4YLR0_9BACT</name>
<proteinExistence type="predicted"/>
<dbReference type="RefSeq" id="WP_176159516.1">
    <property type="nucleotide sequence ID" value="NZ_FUYE01000014.1"/>
</dbReference>
<sequence length="236" mass="26673">MPSASSLPDDVNDDILDAIRVRVWSGFYDEAEVQELIDEVLEDGADEVRLRAAVAPEFSRKAEAEGTWPETTDCDRLDAVFQRLAQRGVLGLHNAGYTMSDGHEDANDQLAKEPSGRYFGYCFYHGQDLERAVRGEGLMLAFDHVEGDVPEKIKVAQVIRDELESAGFVLSWDGTSNKRIHIPKFHWQRRYQKDLPHYYPPRPAPIVSPEPTSFLGRLWHKLVGWSGVFGLGFLDI</sequence>
<evidence type="ECO:0000259" key="1">
    <source>
        <dbReference type="Pfam" id="PF21831"/>
    </source>
</evidence>
<organism evidence="2 3">
    <name type="scientific">Prosthecobacter debontii</name>
    <dbReference type="NCBI Taxonomy" id="48467"/>
    <lineage>
        <taxon>Bacteria</taxon>
        <taxon>Pseudomonadati</taxon>
        <taxon>Verrucomicrobiota</taxon>
        <taxon>Verrucomicrobiia</taxon>
        <taxon>Verrucomicrobiales</taxon>
        <taxon>Verrucomicrobiaceae</taxon>
        <taxon>Prosthecobacter</taxon>
    </lineage>
</organism>
<reference evidence="3" key="1">
    <citation type="submission" date="2017-02" db="EMBL/GenBank/DDBJ databases">
        <authorList>
            <person name="Varghese N."/>
            <person name="Submissions S."/>
        </authorList>
    </citation>
    <scope>NUCLEOTIDE SEQUENCE [LARGE SCALE GENOMIC DNA]</scope>
    <source>
        <strain evidence="3">ATCC 700200</strain>
    </source>
</reference>
<evidence type="ECO:0000313" key="2">
    <source>
        <dbReference type="EMBL" id="SKB02767.1"/>
    </source>
</evidence>
<gene>
    <name evidence="2" type="ORF">SAMN02745166_03681</name>
</gene>
<dbReference type="Pfam" id="PF21831">
    <property type="entry name" value="DUF6891"/>
    <property type="match status" value="1"/>
</dbReference>
<protein>
    <recommendedName>
        <fullName evidence="1">DUF6891 domain-containing protein</fullName>
    </recommendedName>
</protein>
<keyword evidence="3" id="KW-1185">Reference proteome</keyword>
<dbReference type="STRING" id="48467.SAMN02745166_03681"/>
<feature type="domain" description="DUF6891" evidence="1">
    <location>
        <begin position="10"/>
        <end position="191"/>
    </location>
</feature>